<accession>A0A5C3KZ58</accession>
<name>A0A5C3KZ58_COPMA</name>
<keyword evidence="2" id="KW-1185">Reference proteome</keyword>
<dbReference type="EMBL" id="ML210190">
    <property type="protein sequence ID" value="TFK25133.1"/>
    <property type="molecule type" value="Genomic_DNA"/>
</dbReference>
<organism evidence="1 2">
    <name type="scientific">Coprinopsis marcescibilis</name>
    <name type="common">Agaric fungus</name>
    <name type="synonym">Psathyrella marcescibilis</name>
    <dbReference type="NCBI Taxonomy" id="230819"/>
    <lineage>
        <taxon>Eukaryota</taxon>
        <taxon>Fungi</taxon>
        <taxon>Dikarya</taxon>
        <taxon>Basidiomycota</taxon>
        <taxon>Agaricomycotina</taxon>
        <taxon>Agaricomycetes</taxon>
        <taxon>Agaricomycetidae</taxon>
        <taxon>Agaricales</taxon>
        <taxon>Agaricineae</taxon>
        <taxon>Psathyrellaceae</taxon>
        <taxon>Coprinopsis</taxon>
    </lineage>
</organism>
<reference evidence="1 2" key="1">
    <citation type="journal article" date="2019" name="Nat. Ecol. Evol.">
        <title>Megaphylogeny resolves global patterns of mushroom evolution.</title>
        <authorList>
            <person name="Varga T."/>
            <person name="Krizsan K."/>
            <person name="Foldi C."/>
            <person name="Dima B."/>
            <person name="Sanchez-Garcia M."/>
            <person name="Sanchez-Ramirez S."/>
            <person name="Szollosi G.J."/>
            <person name="Szarkandi J.G."/>
            <person name="Papp V."/>
            <person name="Albert L."/>
            <person name="Andreopoulos W."/>
            <person name="Angelini C."/>
            <person name="Antonin V."/>
            <person name="Barry K.W."/>
            <person name="Bougher N.L."/>
            <person name="Buchanan P."/>
            <person name="Buyck B."/>
            <person name="Bense V."/>
            <person name="Catcheside P."/>
            <person name="Chovatia M."/>
            <person name="Cooper J."/>
            <person name="Damon W."/>
            <person name="Desjardin D."/>
            <person name="Finy P."/>
            <person name="Geml J."/>
            <person name="Haridas S."/>
            <person name="Hughes K."/>
            <person name="Justo A."/>
            <person name="Karasinski D."/>
            <person name="Kautmanova I."/>
            <person name="Kiss B."/>
            <person name="Kocsube S."/>
            <person name="Kotiranta H."/>
            <person name="LaButti K.M."/>
            <person name="Lechner B.E."/>
            <person name="Liimatainen K."/>
            <person name="Lipzen A."/>
            <person name="Lukacs Z."/>
            <person name="Mihaltcheva S."/>
            <person name="Morgado L.N."/>
            <person name="Niskanen T."/>
            <person name="Noordeloos M.E."/>
            <person name="Ohm R.A."/>
            <person name="Ortiz-Santana B."/>
            <person name="Ovrebo C."/>
            <person name="Racz N."/>
            <person name="Riley R."/>
            <person name="Savchenko A."/>
            <person name="Shiryaev A."/>
            <person name="Soop K."/>
            <person name="Spirin V."/>
            <person name="Szebenyi C."/>
            <person name="Tomsovsky M."/>
            <person name="Tulloss R.E."/>
            <person name="Uehling J."/>
            <person name="Grigoriev I.V."/>
            <person name="Vagvolgyi C."/>
            <person name="Papp T."/>
            <person name="Martin F.M."/>
            <person name="Miettinen O."/>
            <person name="Hibbett D.S."/>
            <person name="Nagy L.G."/>
        </authorList>
    </citation>
    <scope>NUCLEOTIDE SEQUENCE [LARGE SCALE GENOMIC DNA]</scope>
    <source>
        <strain evidence="1 2">CBS 121175</strain>
    </source>
</reference>
<dbReference type="OrthoDB" id="3261081at2759"/>
<proteinExistence type="predicted"/>
<sequence>MDIGIKHTEHLLLTDPGHILRSSGKYPSTHRGVAGTLESRFHPVPLQYSCMFMCIGGVDLAILLRETRSALIERMFSNLPVCANTLIEEHWRASICGPKNEVYHVFIVYSGKAAQSTTSDPRQPVGLDQAKGIPGIMSVVRRNDI</sequence>
<gene>
    <name evidence="1" type="ORF">FA15DRAFT_591135</name>
</gene>
<dbReference type="STRING" id="230819.A0A5C3KZ58"/>
<dbReference type="Proteomes" id="UP000307440">
    <property type="component" value="Unassembled WGS sequence"/>
</dbReference>
<evidence type="ECO:0000313" key="2">
    <source>
        <dbReference type="Proteomes" id="UP000307440"/>
    </source>
</evidence>
<dbReference type="AlphaFoldDB" id="A0A5C3KZ58"/>
<protein>
    <submittedName>
        <fullName evidence="1">Uncharacterized protein</fullName>
    </submittedName>
</protein>
<evidence type="ECO:0000313" key="1">
    <source>
        <dbReference type="EMBL" id="TFK25133.1"/>
    </source>
</evidence>